<proteinExistence type="predicted"/>
<evidence type="ECO:0000313" key="3">
    <source>
        <dbReference type="Proteomes" id="UP000293912"/>
    </source>
</evidence>
<dbReference type="EMBL" id="CP037867">
    <property type="protein sequence ID" value="QBM29298.1"/>
    <property type="molecule type" value="Genomic_DNA"/>
</dbReference>
<dbReference type="PANTHER" id="PTHR42941">
    <property type="entry name" value="SLL1037 PROTEIN"/>
    <property type="match status" value="1"/>
</dbReference>
<protein>
    <submittedName>
        <fullName evidence="2">NMT1/THI5 like protein</fullName>
    </submittedName>
</protein>
<dbReference type="Proteomes" id="UP000293912">
    <property type="component" value="Chromosome"/>
</dbReference>
<feature type="transmembrane region" description="Helical" evidence="1">
    <location>
        <begin position="12"/>
        <end position="33"/>
    </location>
</feature>
<dbReference type="Pfam" id="PF16868">
    <property type="entry name" value="NMT1_3"/>
    <property type="match status" value="1"/>
</dbReference>
<dbReference type="KEGG" id="hpse:HPF_16520"/>
<dbReference type="RefSeq" id="WP_133157231.1">
    <property type="nucleotide sequence ID" value="NZ_CP037867.1"/>
</dbReference>
<organism evidence="2 3">
    <name type="scientific">Hydrogenophaga pseudoflava</name>
    <name type="common">Pseudomonas carboxydoflava</name>
    <dbReference type="NCBI Taxonomy" id="47421"/>
    <lineage>
        <taxon>Bacteria</taxon>
        <taxon>Pseudomonadati</taxon>
        <taxon>Pseudomonadota</taxon>
        <taxon>Betaproteobacteria</taxon>
        <taxon>Burkholderiales</taxon>
        <taxon>Comamonadaceae</taxon>
        <taxon>Hydrogenophaga</taxon>
    </lineage>
</organism>
<dbReference type="PANTHER" id="PTHR42941:SF1">
    <property type="entry name" value="SLL1037 PROTEIN"/>
    <property type="match status" value="1"/>
</dbReference>
<gene>
    <name evidence="2" type="ORF">HPF_16520</name>
</gene>
<keyword evidence="1" id="KW-0812">Transmembrane</keyword>
<keyword evidence="1" id="KW-0472">Membrane</keyword>
<keyword evidence="1" id="KW-1133">Transmembrane helix</keyword>
<reference evidence="2 3" key="1">
    <citation type="submission" date="2019-03" db="EMBL/GenBank/DDBJ databases">
        <authorList>
            <person name="Sebastian G."/>
            <person name="Baumann P."/>
            <person name="Ruckert C."/>
            <person name="Kalinowski J."/>
            <person name="Nebel B."/>
            <person name="Takors R."/>
            <person name="Blombach B."/>
        </authorList>
    </citation>
    <scope>NUCLEOTIDE SEQUENCE [LARGE SCALE GENOMIC DNA]</scope>
    <source>
        <strain evidence="2 3">DSM 1084</strain>
    </source>
</reference>
<keyword evidence="3" id="KW-1185">Reference proteome</keyword>
<evidence type="ECO:0000256" key="1">
    <source>
        <dbReference type="SAM" id="Phobius"/>
    </source>
</evidence>
<dbReference type="Gene3D" id="3.40.190.10">
    <property type="entry name" value="Periplasmic binding protein-like II"/>
    <property type="match status" value="2"/>
</dbReference>
<dbReference type="SUPFAM" id="SSF53850">
    <property type="entry name" value="Periplasmic binding protein-like II"/>
    <property type="match status" value="1"/>
</dbReference>
<name>A0A4P6X421_HYDPS</name>
<accession>A0A4P6X421</accession>
<feature type="transmembrane region" description="Helical" evidence="1">
    <location>
        <begin position="336"/>
        <end position="358"/>
    </location>
</feature>
<dbReference type="AlphaFoldDB" id="A0A4P6X421"/>
<dbReference type="InterPro" id="IPR011852">
    <property type="entry name" value="TRAP_TAXI"/>
</dbReference>
<sequence>MTYAHLYRHRWLLIRLPIVLAVVVMAAAAWRWLYPMPPTQLTISSGQADGAYQRHAMRYAEAFSRHGISLEIHSSEGSATNLQRLQAQPPQTDLALVQGGFGWSSAAGAARSAADVQTLGSVDIEVLWLFSREQPMTSLLDLVGKRVAAGPDGSGHRAMLQRLLKQMQVDLGQVAMTAHSGVAARDALLRHEVDAVFMVAAPSAPGIGALLSARGVYLASLRRTAAISERNNYLENRLLPEDTLGPGQPPADTPVLTTPTHLLVRQDLDPALKRLAAAVAMEVHGGADAFHRAGEFPALRFSDFPSAPEARRVLSQGLGGLEALLPFWWAQVLQRLLVIGVPMLLLALVLARLVPAWVRWRLENRVTRWYGELRFIENDLANNAVNLGGMDLSRIHGRLNGMETAIVGEGLPPELAQRCYTLRQHVNFVRQRIREYRGR</sequence>
<evidence type="ECO:0000313" key="2">
    <source>
        <dbReference type="EMBL" id="QBM29298.1"/>
    </source>
</evidence>